<feature type="transmembrane region" description="Helical" evidence="7">
    <location>
        <begin position="7"/>
        <end position="26"/>
    </location>
</feature>
<feature type="region of interest" description="Disordered" evidence="6">
    <location>
        <begin position="198"/>
        <end position="217"/>
    </location>
</feature>
<sequence length="217" mass="24423">MISINLKLLISILFMSILVWISPINIEASGMVNDMFDNQEEIQQEQEDENEAVTDDQLETVDSPSFIGSFIKLIVALAVVIGLIVLISKFLRNKNGFLKKHQVVENLGGISVGSNKSIQTIKIGDRFYVIGVAENIELLMEITDPKTIDQLMKQEETDDSLDKLKAKLIKQPAESSKSSNQDFTSLFNKELNTMKEGRKKVYQKLKESSQKNNDSSH</sequence>
<accession>A0A1I4PW58</accession>
<evidence type="ECO:0000256" key="2">
    <source>
        <dbReference type="ARBA" id="ARBA00022475"/>
    </source>
</evidence>
<evidence type="ECO:0000313" key="8">
    <source>
        <dbReference type="EMBL" id="SFM32062.1"/>
    </source>
</evidence>
<feature type="transmembrane region" description="Helical" evidence="7">
    <location>
        <begin position="70"/>
        <end position="91"/>
    </location>
</feature>
<proteinExistence type="predicted"/>
<dbReference type="AlphaFoldDB" id="A0A1I4PW58"/>
<dbReference type="GO" id="GO:0044781">
    <property type="term" value="P:bacterial-type flagellum organization"/>
    <property type="evidence" value="ECO:0007669"/>
    <property type="project" value="InterPro"/>
</dbReference>
<keyword evidence="4 7" id="KW-1133">Transmembrane helix</keyword>
<keyword evidence="8" id="KW-0969">Cilium</keyword>
<dbReference type="Pfam" id="PF04347">
    <property type="entry name" value="FliO"/>
    <property type="match status" value="1"/>
</dbReference>
<keyword evidence="5 7" id="KW-0472">Membrane</keyword>
<keyword evidence="9" id="KW-1185">Reference proteome</keyword>
<feature type="compositionally biased region" description="Basic and acidic residues" evidence="6">
    <location>
        <begin position="204"/>
        <end position="217"/>
    </location>
</feature>
<gene>
    <name evidence="8" type="ORF">SAMN04487943_11361</name>
</gene>
<keyword evidence="3 7" id="KW-0812">Transmembrane</keyword>
<keyword evidence="8" id="KW-0282">Flagellum</keyword>
<name>A0A1I4PW58_9BACI</name>
<dbReference type="Proteomes" id="UP000198565">
    <property type="component" value="Unassembled WGS sequence"/>
</dbReference>
<comment type="subcellular location">
    <subcellularLocation>
        <location evidence="1">Cell membrane</location>
    </subcellularLocation>
</comment>
<dbReference type="GO" id="GO:0016020">
    <property type="term" value="C:membrane"/>
    <property type="evidence" value="ECO:0007669"/>
    <property type="project" value="InterPro"/>
</dbReference>
<protein>
    <submittedName>
        <fullName evidence="8">Flagellar protein FliO/FliZ</fullName>
    </submittedName>
</protein>
<evidence type="ECO:0000256" key="4">
    <source>
        <dbReference type="ARBA" id="ARBA00022989"/>
    </source>
</evidence>
<keyword evidence="8" id="KW-0966">Cell projection</keyword>
<evidence type="ECO:0000256" key="7">
    <source>
        <dbReference type="SAM" id="Phobius"/>
    </source>
</evidence>
<evidence type="ECO:0000256" key="5">
    <source>
        <dbReference type="ARBA" id="ARBA00023136"/>
    </source>
</evidence>
<dbReference type="EMBL" id="FOTR01000013">
    <property type="protein sequence ID" value="SFM32062.1"/>
    <property type="molecule type" value="Genomic_DNA"/>
</dbReference>
<evidence type="ECO:0000256" key="6">
    <source>
        <dbReference type="SAM" id="MobiDB-lite"/>
    </source>
</evidence>
<dbReference type="InterPro" id="IPR022781">
    <property type="entry name" value="Flagellar_biosynth_FliO"/>
</dbReference>
<evidence type="ECO:0000313" key="9">
    <source>
        <dbReference type="Proteomes" id="UP000198565"/>
    </source>
</evidence>
<evidence type="ECO:0000256" key="1">
    <source>
        <dbReference type="ARBA" id="ARBA00004236"/>
    </source>
</evidence>
<reference evidence="9" key="1">
    <citation type="submission" date="2016-10" db="EMBL/GenBank/DDBJ databases">
        <authorList>
            <person name="Varghese N."/>
            <person name="Submissions S."/>
        </authorList>
    </citation>
    <scope>NUCLEOTIDE SEQUENCE [LARGE SCALE GENOMIC DNA]</scope>
    <source>
        <strain evidence="9">CGMCC 1.4250</strain>
    </source>
</reference>
<evidence type="ECO:0000256" key="3">
    <source>
        <dbReference type="ARBA" id="ARBA00022692"/>
    </source>
</evidence>
<dbReference type="STRING" id="334253.SAMN04487943_11361"/>
<keyword evidence="2" id="KW-1003">Cell membrane</keyword>
<organism evidence="8 9">
    <name type="scientific">Gracilibacillus orientalis</name>
    <dbReference type="NCBI Taxonomy" id="334253"/>
    <lineage>
        <taxon>Bacteria</taxon>
        <taxon>Bacillati</taxon>
        <taxon>Bacillota</taxon>
        <taxon>Bacilli</taxon>
        <taxon>Bacillales</taxon>
        <taxon>Bacillaceae</taxon>
        <taxon>Gracilibacillus</taxon>
    </lineage>
</organism>